<dbReference type="AlphaFoldDB" id="D7E684"/>
<evidence type="ECO:0000313" key="2">
    <source>
        <dbReference type="Proteomes" id="UP000000391"/>
    </source>
</evidence>
<dbReference type="RefSeq" id="WP_013193674.1">
    <property type="nucleotide sequence ID" value="NC_014253.1"/>
</dbReference>
<keyword evidence="2" id="KW-1185">Reference proteome</keyword>
<protein>
    <submittedName>
        <fullName evidence="1">Uncharacterized protein</fullName>
    </submittedName>
</protein>
<proteinExistence type="predicted"/>
<gene>
    <name evidence="1" type="ordered locus">Metev_0175</name>
</gene>
<evidence type="ECO:0000313" key="1">
    <source>
        <dbReference type="EMBL" id="ADI73106.1"/>
    </source>
</evidence>
<sequence>MSIMIWAYDAELRATYILLKETVKRNLNRFLDDGEGRRYVPLDIFVNAIEIGQYQPV</sequence>
<organism evidence="1 2">
    <name type="scientific">Methanohalobium evestigatum (strain ATCC BAA-1072 / DSM 3721 / NBRC 107634 / OCM 161 / Z-7303)</name>
    <dbReference type="NCBI Taxonomy" id="644295"/>
    <lineage>
        <taxon>Archaea</taxon>
        <taxon>Methanobacteriati</taxon>
        <taxon>Methanobacteriota</taxon>
        <taxon>Stenosarchaea group</taxon>
        <taxon>Methanomicrobia</taxon>
        <taxon>Methanosarcinales</taxon>
        <taxon>Methanosarcinaceae</taxon>
        <taxon>Methanohalobium</taxon>
    </lineage>
</organism>
<reference evidence="1 2" key="1">
    <citation type="submission" date="2010-06" db="EMBL/GenBank/DDBJ databases">
        <title>Complete sequence chromosome of Methanohalobium evestigatum Z-7303.</title>
        <authorList>
            <consortium name="US DOE Joint Genome Institute"/>
            <person name="Lucas S."/>
            <person name="Copeland A."/>
            <person name="Lapidus A."/>
            <person name="Cheng J.-F."/>
            <person name="Bruce D."/>
            <person name="Goodwin L."/>
            <person name="Pitluck S."/>
            <person name="Saunders E."/>
            <person name="Detter J.C."/>
            <person name="Han C."/>
            <person name="Tapia R."/>
            <person name="Land M."/>
            <person name="Hauser L."/>
            <person name="Kyrpides N."/>
            <person name="Mikhailova N."/>
            <person name="Sieprawska-Lupa M."/>
            <person name="Whitman W.B."/>
            <person name="Anderson I."/>
            <person name="Woyke T."/>
        </authorList>
    </citation>
    <scope>NUCLEOTIDE SEQUENCE [LARGE SCALE GENOMIC DNA]</scope>
    <source>
        <strain evidence="2">ATCC BAA-1072 / DSM 3721 / NBRC 107634 / OCM 161 / Z-7303</strain>
    </source>
</reference>
<dbReference type="HOGENOM" id="CLU_2985670_0_0_2"/>
<name>D7E684_METEZ</name>
<accession>D7E684</accession>
<dbReference type="STRING" id="644295.Metev_0175"/>
<dbReference type="EMBL" id="CP002069">
    <property type="protein sequence ID" value="ADI73106.1"/>
    <property type="molecule type" value="Genomic_DNA"/>
</dbReference>
<dbReference type="Proteomes" id="UP000000391">
    <property type="component" value="Chromosome"/>
</dbReference>
<dbReference type="GeneID" id="43316936"/>
<dbReference type="KEGG" id="mev:Metev_0175"/>